<dbReference type="Proteomes" id="UP000199047">
    <property type="component" value="Unassembled WGS sequence"/>
</dbReference>
<dbReference type="Gene3D" id="1.10.3790.10">
    <property type="entry name" value="NinB"/>
    <property type="match status" value="1"/>
</dbReference>
<dbReference type="EMBL" id="FBTB01000015">
    <property type="protein sequence ID" value="CUW12400.1"/>
    <property type="molecule type" value="Genomic_DNA"/>
</dbReference>
<organism evidence="1 2">
    <name type="scientific">Leuconostoc inhae</name>
    <dbReference type="NCBI Taxonomy" id="178001"/>
    <lineage>
        <taxon>Bacteria</taxon>
        <taxon>Bacillati</taxon>
        <taxon>Bacillota</taxon>
        <taxon>Bacilli</taxon>
        <taxon>Lactobacillales</taxon>
        <taxon>Lactobacillaceae</taxon>
        <taxon>Leuconostoc</taxon>
    </lineage>
</organism>
<proteinExistence type="predicted"/>
<keyword evidence="2" id="KW-1185">Reference proteome</keyword>
<evidence type="ECO:0008006" key="3">
    <source>
        <dbReference type="Google" id="ProtNLM"/>
    </source>
</evidence>
<dbReference type="InterPro" id="IPR041242">
    <property type="entry name" value="HNHc_6"/>
</dbReference>
<comment type="caution">
    <text evidence="1">The sequence shown here is derived from an EMBL/GenBank/DDBJ whole genome shotgun (WGS) entry which is preliminary data.</text>
</comment>
<dbReference type="SUPFAM" id="SSF103370">
    <property type="entry name" value="NinB"/>
    <property type="match status" value="1"/>
</dbReference>
<dbReference type="Pfam" id="PF16784">
    <property type="entry name" value="HNHc_6"/>
    <property type="match status" value="1"/>
</dbReference>
<name>A0ABM9V447_9LACO</name>
<evidence type="ECO:0000313" key="1">
    <source>
        <dbReference type="EMBL" id="CUW12400.1"/>
    </source>
</evidence>
<dbReference type="RefSeq" id="WP_089896420.1">
    <property type="nucleotide sequence ID" value="NZ_FBTB01000015.1"/>
</dbReference>
<protein>
    <recommendedName>
        <fullName evidence="3">Phage protein</fullName>
    </recommendedName>
</protein>
<accession>A0ABM9V447</accession>
<evidence type="ECO:0000313" key="2">
    <source>
        <dbReference type="Proteomes" id="UP000199047"/>
    </source>
</evidence>
<dbReference type="InterPro" id="IPR036619">
    <property type="entry name" value="NinB_sf"/>
</dbReference>
<sequence length="228" mass="26393">MGREYTGRVIGYDGENLTVNVGQIDIDWNKLLRYNKGDAPKVELVFDDQQRRSLLQNKHIHAIIGDIAAWQGEDPEEVKMWFKWAFAKAFELDDIKTSKMSMEQASAFISLLITFAVKHRIPLMQYTPLEVLGPDNIAAFEYQSLMNKTCVICGKYPSDLHHLDTVGQGVDRRKTDHLKHRAVQLCREHHNQAHNLGIETFLKRYHLVGIKIDQQIARVHKLKYEVKE</sequence>
<gene>
    <name evidence="1" type="ORF">KSL4_0830</name>
</gene>
<reference evidence="1 2" key="1">
    <citation type="submission" date="2015-12" db="EMBL/GenBank/DDBJ databases">
        <authorList>
            <person name="Andreevskaya M."/>
        </authorList>
    </citation>
    <scope>NUCLEOTIDE SEQUENCE [LARGE SCALE GENOMIC DNA]</scope>
    <source>
        <strain evidence="1 2">KSL4-2</strain>
    </source>
</reference>